<dbReference type="GO" id="GO:0015074">
    <property type="term" value="P:DNA integration"/>
    <property type="evidence" value="ECO:0007669"/>
    <property type="project" value="InterPro"/>
</dbReference>
<dbReference type="Proteomes" id="UP000479000">
    <property type="component" value="Unassembled WGS sequence"/>
</dbReference>
<dbReference type="InterPro" id="IPR050951">
    <property type="entry name" value="Retrovirus_Pol_polyprotein"/>
</dbReference>
<dbReference type="AlphaFoldDB" id="A0A6H5GWK5"/>
<accession>A0A6H5GWK5</accession>
<evidence type="ECO:0000259" key="1">
    <source>
        <dbReference type="PROSITE" id="PS50994"/>
    </source>
</evidence>
<dbReference type="InterPro" id="IPR012337">
    <property type="entry name" value="RNaseH-like_sf"/>
</dbReference>
<dbReference type="PANTHER" id="PTHR37984">
    <property type="entry name" value="PROTEIN CBG26694"/>
    <property type="match status" value="1"/>
</dbReference>
<dbReference type="GO" id="GO:0003676">
    <property type="term" value="F:nucleic acid binding"/>
    <property type="evidence" value="ECO:0007669"/>
    <property type="project" value="InterPro"/>
</dbReference>
<feature type="domain" description="Integrase catalytic" evidence="1">
    <location>
        <begin position="177"/>
        <end position="354"/>
    </location>
</feature>
<gene>
    <name evidence="2" type="ORF">NTEN_LOCUS13653</name>
</gene>
<dbReference type="InterPro" id="IPR036397">
    <property type="entry name" value="RNaseH_sf"/>
</dbReference>
<dbReference type="PANTHER" id="PTHR37984:SF5">
    <property type="entry name" value="PROTEIN NYNRIN-LIKE"/>
    <property type="match status" value="1"/>
</dbReference>
<evidence type="ECO:0000313" key="2">
    <source>
        <dbReference type="EMBL" id="CAB0008407.1"/>
    </source>
</evidence>
<dbReference type="OrthoDB" id="10068564at2759"/>
<feature type="non-terminal residue" evidence="2">
    <location>
        <position position="620"/>
    </location>
</feature>
<feature type="non-terminal residue" evidence="2">
    <location>
        <position position="1"/>
    </location>
</feature>
<keyword evidence="3" id="KW-1185">Reference proteome</keyword>
<name>A0A6H5GWK5_9HEMI</name>
<reference evidence="2 3" key="1">
    <citation type="submission" date="2020-02" db="EMBL/GenBank/DDBJ databases">
        <authorList>
            <person name="Ferguson B K."/>
        </authorList>
    </citation>
    <scope>NUCLEOTIDE SEQUENCE [LARGE SCALE GENOMIC DNA]</scope>
</reference>
<dbReference type="SUPFAM" id="SSF53098">
    <property type="entry name" value="Ribonuclease H-like"/>
    <property type="match status" value="1"/>
</dbReference>
<protein>
    <recommendedName>
        <fullName evidence="1">Integrase catalytic domain-containing protein</fullName>
    </recommendedName>
</protein>
<dbReference type="InterPro" id="IPR001584">
    <property type="entry name" value="Integrase_cat-core"/>
</dbReference>
<sequence>GKNIRFHCKKSALFRHENYILKGHGAAAGGSTMKGKRPLVFDVRRSGLLVTLKSPQAIRLLAVRVRMNMELERPTNFIGLNADATSTNLSNIRAFSPSQITSLSPADCIVTSSCYRPVHFAVLFGLSYMAITQIRIVNSIGRVNGSIVIVLKSRIGTELQKKLFLIHIYSESLPEQVSVCPENDREMKTVVIQSDGVDPSVVTGFCQKEPHYLSSLVPLSMRFLSYFARLHRRRSSRLNDGSKERSTLRAIKNTISRFGFPHIIVTDNGPQFVSEEFEQFCKNHSVTHIKSTPYHPRTNGLAERAVRTFKDRLKNEKGNRWQILEKVDEFLFTYRSTPHSTTGRSPAELIFGRRLTSPFDLLKPDLKRKQDQALWNQRCNRGEEKQVRKFKEGDNVMVKCQASKNWTNGVVVKRTGPMSYEVLADGRLLKKHVDQLRKTIYCDEGRAGGGEDHGVEFCQMKRATLTVDFTDLGFELIKTRLPRQLFPDQLCPEVGDIHPWKMEHGRPFCVLFVPGKERRRHQRRVENTQYFHTSIRKLLNQSNLISTKLLECSSRQELSSCSAGIRITHSTSDFVNMEVETAVTEKLLPARPRILSNRNFDNPQYFRYIGTKILATPSRA</sequence>
<proteinExistence type="predicted"/>
<dbReference type="PROSITE" id="PS50994">
    <property type="entry name" value="INTEGRASE"/>
    <property type="match status" value="1"/>
</dbReference>
<organism evidence="2 3">
    <name type="scientific">Nesidiocoris tenuis</name>
    <dbReference type="NCBI Taxonomy" id="355587"/>
    <lineage>
        <taxon>Eukaryota</taxon>
        <taxon>Metazoa</taxon>
        <taxon>Ecdysozoa</taxon>
        <taxon>Arthropoda</taxon>
        <taxon>Hexapoda</taxon>
        <taxon>Insecta</taxon>
        <taxon>Pterygota</taxon>
        <taxon>Neoptera</taxon>
        <taxon>Paraneoptera</taxon>
        <taxon>Hemiptera</taxon>
        <taxon>Heteroptera</taxon>
        <taxon>Panheteroptera</taxon>
        <taxon>Cimicomorpha</taxon>
        <taxon>Miridae</taxon>
        <taxon>Dicyphina</taxon>
        <taxon>Nesidiocoris</taxon>
    </lineage>
</organism>
<dbReference type="EMBL" id="CADCXU010020453">
    <property type="protein sequence ID" value="CAB0008407.1"/>
    <property type="molecule type" value="Genomic_DNA"/>
</dbReference>
<dbReference type="Gene3D" id="3.30.420.10">
    <property type="entry name" value="Ribonuclease H-like superfamily/Ribonuclease H"/>
    <property type="match status" value="1"/>
</dbReference>
<dbReference type="Pfam" id="PF00665">
    <property type="entry name" value="rve"/>
    <property type="match status" value="1"/>
</dbReference>
<evidence type="ECO:0000313" key="3">
    <source>
        <dbReference type="Proteomes" id="UP000479000"/>
    </source>
</evidence>